<comment type="caution">
    <text evidence="10">The sequence shown here is derived from an EMBL/GenBank/DDBJ whole genome shotgun (WGS) entry which is preliminary data.</text>
</comment>
<dbReference type="SMART" id="SM00382">
    <property type="entry name" value="AAA"/>
    <property type="match status" value="1"/>
</dbReference>
<dbReference type="InterPro" id="IPR011527">
    <property type="entry name" value="ABC1_TM_dom"/>
</dbReference>
<dbReference type="InterPro" id="IPR036640">
    <property type="entry name" value="ABC1_TM_sf"/>
</dbReference>
<feature type="transmembrane region" description="Helical" evidence="7">
    <location>
        <begin position="12"/>
        <end position="33"/>
    </location>
</feature>
<dbReference type="InterPro" id="IPR039421">
    <property type="entry name" value="Type_1_exporter"/>
</dbReference>
<feature type="domain" description="ABC transporter" evidence="8">
    <location>
        <begin position="327"/>
        <end position="561"/>
    </location>
</feature>
<evidence type="ECO:0000259" key="9">
    <source>
        <dbReference type="PROSITE" id="PS50929"/>
    </source>
</evidence>
<dbReference type="SUPFAM" id="SSF52540">
    <property type="entry name" value="P-loop containing nucleoside triphosphate hydrolases"/>
    <property type="match status" value="1"/>
</dbReference>
<evidence type="ECO:0000256" key="2">
    <source>
        <dbReference type="ARBA" id="ARBA00022692"/>
    </source>
</evidence>
<sequence length="574" mass="63024">MKSYLRPYVGRLVFIWLSALVGIGAGMALPLISKQVIDGPVQHKDPGALLPLGLLALGVGVVEALLIWLRRWAQVKPVLGLETAIRDDLYEHLQRLPMRFHGEWQSGQLLSRATTDLSTIRRFLGFGMLFLVMNILQLITVTVLLLNMYWPLGLLVLASAVPIVWTSLRFEKRYISVSRQVQDEQGDLATLVEESALGIRTIKAFGRRHHVYDRYDDAALKVYGTSLDKVRLSARFFTFLEVIPNVTLALSLLLGALAVGAGGLTLGALVAFTTLMLQLVWPIASLGYLLAMAQEAMTSADRLMEVMDTVPSIESGTETIERPRGHLRFEGVGFRFPGAERPVLRDVWLDVRPGETVALVGPTGAGKTTLTALVPRLLDPTEGRVTIDGHDVRDLELAALRSVVATAFEEPTLFSMSVRENLMLGRLDATEEELEDAIRTAQAGFVHDLPWGLDTRIGEQGLSLSGGQRQRLALARAVLSRPRVLVLDDTLSALDVETEALVEEALRHVLRDATGIVVAHRASTVLLADKVALLRDGTITHVGQHHELLAEVPEYRELLAQDADLDDASEGALR</sequence>
<feature type="transmembrane region" description="Helical" evidence="7">
    <location>
        <begin position="48"/>
        <end position="69"/>
    </location>
</feature>
<dbReference type="SUPFAM" id="SSF90123">
    <property type="entry name" value="ABC transporter transmembrane region"/>
    <property type="match status" value="1"/>
</dbReference>
<evidence type="ECO:0000256" key="6">
    <source>
        <dbReference type="ARBA" id="ARBA00023136"/>
    </source>
</evidence>
<feature type="transmembrane region" description="Helical" evidence="7">
    <location>
        <begin position="152"/>
        <end position="170"/>
    </location>
</feature>
<evidence type="ECO:0000256" key="1">
    <source>
        <dbReference type="ARBA" id="ARBA00004651"/>
    </source>
</evidence>
<keyword evidence="2 7" id="KW-0812">Transmembrane</keyword>
<dbReference type="EMBL" id="JAKRKC020000001">
    <property type="protein sequence ID" value="MCK2217352.1"/>
    <property type="molecule type" value="Genomic_DNA"/>
</dbReference>
<organism evidence="10 11">
    <name type="scientific">Actinomadura luzonensis</name>
    <dbReference type="NCBI Taxonomy" id="2805427"/>
    <lineage>
        <taxon>Bacteria</taxon>
        <taxon>Bacillati</taxon>
        <taxon>Actinomycetota</taxon>
        <taxon>Actinomycetes</taxon>
        <taxon>Streptosporangiales</taxon>
        <taxon>Thermomonosporaceae</taxon>
        <taxon>Actinomadura</taxon>
    </lineage>
</organism>
<reference evidence="10 11" key="1">
    <citation type="submission" date="2022-04" db="EMBL/GenBank/DDBJ databases">
        <title>Genome draft of Actinomadura sp. ATCC 31491.</title>
        <authorList>
            <person name="Shi X."/>
            <person name="Du Y."/>
        </authorList>
    </citation>
    <scope>NUCLEOTIDE SEQUENCE [LARGE SCALE GENOMIC DNA]</scope>
    <source>
        <strain evidence="10 11">ATCC 31491</strain>
    </source>
</reference>
<evidence type="ECO:0000256" key="4">
    <source>
        <dbReference type="ARBA" id="ARBA00022840"/>
    </source>
</evidence>
<dbReference type="GO" id="GO:0005524">
    <property type="term" value="F:ATP binding"/>
    <property type="evidence" value="ECO:0007669"/>
    <property type="project" value="UniProtKB-KW"/>
</dbReference>
<dbReference type="InterPro" id="IPR003439">
    <property type="entry name" value="ABC_transporter-like_ATP-bd"/>
</dbReference>
<dbReference type="Pfam" id="PF00005">
    <property type="entry name" value="ABC_tran"/>
    <property type="match status" value="1"/>
</dbReference>
<dbReference type="CDD" id="cd18543">
    <property type="entry name" value="ABC_6TM_Rv0194_D1_like"/>
    <property type="match status" value="1"/>
</dbReference>
<keyword evidence="3" id="KW-0547">Nucleotide-binding</keyword>
<dbReference type="Proteomes" id="UP001317259">
    <property type="component" value="Unassembled WGS sequence"/>
</dbReference>
<evidence type="ECO:0000313" key="11">
    <source>
        <dbReference type="Proteomes" id="UP001317259"/>
    </source>
</evidence>
<gene>
    <name evidence="10" type="ORF">MF672_026705</name>
</gene>
<dbReference type="InterPro" id="IPR017871">
    <property type="entry name" value="ABC_transporter-like_CS"/>
</dbReference>
<feature type="transmembrane region" description="Helical" evidence="7">
    <location>
        <begin position="266"/>
        <end position="291"/>
    </location>
</feature>
<protein>
    <submittedName>
        <fullName evidence="10">ABC transporter ATP-binding protein/permease</fullName>
    </submittedName>
</protein>
<keyword evidence="4 10" id="KW-0067">ATP-binding</keyword>
<feature type="transmembrane region" description="Helical" evidence="7">
    <location>
        <begin position="236"/>
        <end position="260"/>
    </location>
</feature>
<evidence type="ECO:0000313" key="10">
    <source>
        <dbReference type="EMBL" id="MCK2217352.1"/>
    </source>
</evidence>
<dbReference type="RefSeq" id="WP_242374975.1">
    <property type="nucleotide sequence ID" value="NZ_JAKRKC020000001.1"/>
</dbReference>
<proteinExistence type="predicted"/>
<dbReference type="PANTHER" id="PTHR43394:SF1">
    <property type="entry name" value="ATP-BINDING CASSETTE SUB-FAMILY B MEMBER 10, MITOCHONDRIAL"/>
    <property type="match status" value="1"/>
</dbReference>
<feature type="domain" description="ABC transmembrane type-1" evidence="9">
    <location>
        <begin position="17"/>
        <end position="295"/>
    </location>
</feature>
<keyword evidence="6 7" id="KW-0472">Membrane</keyword>
<dbReference type="Gene3D" id="1.20.1560.10">
    <property type="entry name" value="ABC transporter type 1, transmembrane domain"/>
    <property type="match status" value="1"/>
</dbReference>
<evidence type="ECO:0000256" key="3">
    <source>
        <dbReference type="ARBA" id="ARBA00022741"/>
    </source>
</evidence>
<dbReference type="PROSITE" id="PS50893">
    <property type="entry name" value="ABC_TRANSPORTER_2"/>
    <property type="match status" value="1"/>
</dbReference>
<dbReference type="InterPro" id="IPR003593">
    <property type="entry name" value="AAA+_ATPase"/>
</dbReference>
<accession>A0ABT0FYE3</accession>
<dbReference type="Gene3D" id="3.40.50.300">
    <property type="entry name" value="P-loop containing nucleotide triphosphate hydrolases"/>
    <property type="match status" value="1"/>
</dbReference>
<dbReference type="PROSITE" id="PS50929">
    <property type="entry name" value="ABC_TM1F"/>
    <property type="match status" value="1"/>
</dbReference>
<keyword evidence="5 7" id="KW-1133">Transmembrane helix</keyword>
<evidence type="ECO:0000256" key="7">
    <source>
        <dbReference type="SAM" id="Phobius"/>
    </source>
</evidence>
<name>A0ABT0FYE3_9ACTN</name>
<dbReference type="Pfam" id="PF00664">
    <property type="entry name" value="ABC_membrane"/>
    <property type="match status" value="1"/>
</dbReference>
<dbReference type="PROSITE" id="PS00211">
    <property type="entry name" value="ABC_TRANSPORTER_1"/>
    <property type="match status" value="1"/>
</dbReference>
<feature type="transmembrane region" description="Helical" evidence="7">
    <location>
        <begin position="123"/>
        <end position="146"/>
    </location>
</feature>
<comment type="subcellular location">
    <subcellularLocation>
        <location evidence="1">Cell membrane</location>
        <topology evidence="1">Multi-pass membrane protein</topology>
    </subcellularLocation>
</comment>
<evidence type="ECO:0000259" key="8">
    <source>
        <dbReference type="PROSITE" id="PS50893"/>
    </source>
</evidence>
<dbReference type="PANTHER" id="PTHR43394">
    <property type="entry name" value="ATP-DEPENDENT PERMEASE MDL1, MITOCHONDRIAL"/>
    <property type="match status" value="1"/>
</dbReference>
<dbReference type="InterPro" id="IPR027417">
    <property type="entry name" value="P-loop_NTPase"/>
</dbReference>
<keyword evidence="11" id="KW-1185">Reference proteome</keyword>
<evidence type="ECO:0000256" key="5">
    <source>
        <dbReference type="ARBA" id="ARBA00022989"/>
    </source>
</evidence>